<dbReference type="InterPro" id="IPR029016">
    <property type="entry name" value="GAF-like_dom_sf"/>
</dbReference>
<dbReference type="PROSITE" id="PS51078">
    <property type="entry name" value="ICLR_ED"/>
    <property type="match status" value="1"/>
</dbReference>
<evidence type="ECO:0000256" key="1">
    <source>
        <dbReference type="ARBA" id="ARBA00023015"/>
    </source>
</evidence>
<name>A0A3A5M9H2_9MICC</name>
<feature type="domain" description="IclR-ED" evidence="6">
    <location>
        <begin position="73"/>
        <end position="256"/>
    </location>
</feature>
<dbReference type="GO" id="GO:0003700">
    <property type="term" value="F:DNA-binding transcription factor activity"/>
    <property type="evidence" value="ECO:0007669"/>
    <property type="project" value="TreeGrafter"/>
</dbReference>
<comment type="caution">
    <text evidence="7">The sequence shown here is derived from an EMBL/GenBank/DDBJ whole genome shotgun (WGS) entry which is preliminary data.</text>
</comment>
<evidence type="ECO:0000256" key="3">
    <source>
        <dbReference type="ARBA" id="ARBA00023163"/>
    </source>
</evidence>
<dbReference type="Gene3D" id="1.10.10.10">
    <property type="entry name" value="Winged helix-like DNA-binding domain superfamily/Winged helix DNA-binding domain"/>
    <property type="match status" value="1"/>
</dbReference>
<dbReference type="GO" id="GO:0003677">
    <property type="term" value="F:DNA binding"/>
    <property type="evidence" value="ECO:0007669"/>
    <property type="project" value="UniProtKB-KW"/>
</dbReference>
<keyword evidence="3" id="KW-0804">Transcription</keyword>
<dbReference type="Pfam" id="PF09339">
    <property type="entry name" value="HTH_IclR"/>
    <property type="match status" value="1"/>
</dbReference>
<dbReference type="InterPro" id="IPR014757">
    <property type="entry name" value="Tscrpt_reg_IclR_C"/>
</dbReference>
<evidence type="ECO:0000256" key="2">
    <source>
        <dbReference type="ARBA" id="ARBA00023125"/>
    </source>
</evidence>
<evidence type="ECO:0000256" key="4">
    <source>
        <dbReference type="SAM" id="MobiDB-lite"/>
    </source>
</evidence>
<protein>
    <submittedName>
        <fullName evidence="7">IclR family transcriptional regulator</fullName>
    </submittedName>
</protein>
<dbReference type="Gene3D" id="3.30.450.40">
    <property type="match status" value="1"/>
</dbReference>
<dbReference type="AlphaFoldDB" id="A0A3A5M9H2"/>
<organism evidence="7 8">
    <name type="scientific">Arthrobacter cheniae</name>
    <dbReference type="NCBI Taxonomy" id="1258888"/>
    <lineage>
        <taxon>Bacteria</taxon>
        <taxon>Bacillati</taxon>
        <taxon>Actinomycetota</taxon>
        <taxon>Actinomycetes</taxon>
        <taxon>Micrococcales</taxon>
        <taxon>Micrococcaceae</taxon>
        <taxon>Arthrobacter</taxon>
    </lineage>
</organism>
<dbReference type="PANTHER" id="PTHR30136">
    <property type="entry name" value="HELIX-TURN-HELIX TRANSCRIPTIONAL REGULATOR, ICLR FAMILY"/>
    <property type="match status" value="1"/>
</dbReference>
<reference evidence="7 8" key="1">
    <citation type="submission" date="2018-09" db="EMBL/GenBank/DDBJ databases">
        <title>Novel species of Arthrobacter.</title>
        <authorList>
            <person name="Liu Q."/>
            <person name="Xin Y.-H."/>
        </authorList>
    </citation>
    <scope>NUCLEOTIDE SEQUENCE [LARGE SCALE GENOMIC DNA]</scope>
    <source>
        <strain evidence="7 8">Hz2</strain>
    </source>
</reference>
<dbReference type="InterPro" id="IPR005471">
    <property type="entry name" value="Tscrpt_reg_IclR_N"/>
</dbReference>
<dbReference type="InterPro" id="IPR050707">
    <property type="entry name" value="HTH_MetabolicPath_Reg"/>
</dbReference>
<dbReference type="InterPro" id="IPR036390">
    <property type="entry name" value="WH_DNA-bd_sf"/>
</dbReference>
<dbReference type="RefSeq" id="WP_120150418.1">
    <property type="nucleotide sequence ID" value="NZ_QZVT01000014.1"/>
</dbReference>
<accession>A0A3A5M9H2</accession>
<dbReference type="GO" id="GO:0045892">
    <property type="term" value="P:negative regulation of DNA-templated transcription"/>
    <property type="evidence" value="ECO:0007669"/>
    <property type="project" value="TreeGrafter"/>
</dbReference>
<keyword evidence="8" id="KW-1185">Reference proteome</keyword>
<dbReference type="InterPro" id="IPR036388">
    <property type="entry name" value="WH-like_DNA-bd_sf"/>
</dbReference>
<dbReference type="PANTHER" id="PTHR30136:SF35">
    <property type="entry name" value="HTH-TYPE TRANSCRIPTIONAL REGULATOR RV1719"/>
    <property type="match status" value="1"/>
</dbReference>
<dbReference type="OrthoDB" id="8479143at2"/>
<dbReference type="SMART" id="SM00346">
    <property type="entry name" value="HTH_ICLR"/>
    <property type="match status" value="1"/>
</dbReference>
<evidence type="ECO:0000313" key="7">
    <source>
        <dbReference type="EMBL" id="RJT75761.1"/>
    </source>
</evidence>
<keyword evidence="2" id="KW-0238">DNA-binding</keyword>
<evidence type="ECO:0000259" key="5">
    <source>
        <dbReference type="PROSITE" id="PS51077"/>
    </source>
</evidence>
<keyword evidence="1" id="KW-0805">Transcription regulation</keyword>
<gene>
    <name evidence="7" type="ORF">D6T63_17365</name>
</gene>
<feature type="region of interest" description="Disordered" evidence="4">
    <location>
        <begin position="255"/>
        <end position="274"/>
    </location>
</feature>
<dbReference type="PROSITE" id="PS51077">
    <property type="entry name" value="HTH_ICLR"/>
    <property type="match status" value="1"/>
</dbReference>
<dbReference type="SUPFAM" id="SSF55781">
    <property type="entry name" value="GAF domain-like"/>
    <property type="match status" value="1"/>
</dbReference>
<dbReference type="SUPFAM" id="SSF46785">
    <property type="entry name" value="Winged helix' DNA-binding domain"/>
    <property type="match status" value="1"/>
</dbReference>
<dbReference type="Proteomes" id="UP000272560">
    <property type="component" value="Unassembled WGS sequence"/>
</dbReference>
<dbReference type="Pfam" id="PF01614">
    <property type="entry name" value="IclR_C"/>
    <property type="match status" value="1"/>
</dbReference>
<proteinExistence type="predicted"/>
<evidence type="ECO:0000313" key="8">
    <source>
        <dbReference type="Proteomes" id="UP000272560"/>
    </source>
</evidence>
<feature type="domain" description="HTH iclR-type" evidence="5">
    <location>
        <begin position="14"/>
        <end position="72"/>
    </location>
</feature>
<dbReference type="EMBL" id="QZVT01000014">
    <property type="protein sequence ID" value="RJT75761.1"/>
    <property type="molecule type" value="Genomic_DNA"/>
</dbReference>
<sequence length="274" mass="29457">MVEKVVAQIVRSAPSTSEKTLIVLEAALEHARFSEVVAATGFPKATVHRLISTLVDRQFVTIDAHGNYLPGPSILAMAGRALERIDISSIAQPFVDHLVDTIHCTVHMGAISGDSVIYILRKDSDKPYQMPSRVGLSVPLHTTGIGKAILATYDDETVERMLKRAGMVQLTDATITNVQDFRRELEDVRRRGTARDRGENVPGIACIAAPVHDHTGVVRYGLSISTLSIEHSDEQVEAMSGSLLASAAAISEALGYRGPHPEPAPSPLLQGATP</sequence>
<evidence type="ECO:0000259" key="6">
    <source>
        <dbReference type="PROSITE" id="PS51078"/>
    </source>
</evidence>